<protein>
    <recommendedName>
        <fullName evidence="3">But2 family protein</fullName>
    </recommendedName>
</protein>
<accession>S9W549</accession>
<dbReference type="Proteomes" id="UP000015464">
    <property type="component" value="Unassembled WGS sequence"/>
</dbReference>
<keyword evidence="2" id="KW-1185">Reference proteome</keyword>
<dbReference type="EMBL" id="KE546988">
    <property type="protein sequence ID" value="EPY53045.1"/>
    <property type="molecule type" value="Genomic_DNA"/>
</dbReference>
<dbReference type="OrthoDB" id="1731983at2759"/>
<reference evidence="1 2" key="1">
    <citation type="journal article" date="2011" name="Science">
        <title>Comparative functional genomics of the fission yeasts.</title>
        <authorList>
            <person name="Rhind N."/>
            <person name="Chen Z."/>
            <person name="Yassour M."/>
            <person name="Thompson D.A."/>
            <person name="Haas B.J."/>
            <person name="Habib N."/>
            <person name="Wapinski I."/>
            <person name="Roy S."/>
            <person name="Lin M.F."/>
            <person name="Heiman D.I."/>
            <person name="Young S.K."/>
            <person name="Furuya K."/>
            <person name="Guo Y."/>
            <person name="Pidoux A."/>
            <person name="Chen H.M."/>
            <person name="Robbertse B."/>
            <person name="Goldberg J.M."/>
            <person name="Aoki K."/>
            <person name="Bayne E.H."/>
            <person name="Berlin A.M."/>
            <person name="Desjardins C.A."/>
            <person name="Dobbs E."/>
            <person name="Dukaj L."/>
            <person name="Fan L."/>
            <person name="FitzGerald M.G."/>
            <person name="French C."/>
            <person name="Gujja S."/>
            <person name="Hansen K."/>
            <person name="Keifenheim D."/>
            <person name="Levin J.Z."/>
            <person name="Mosher R.A."/>
            <person name="Mueller C.A."/>
            <person name="Pfiffner J."/>
            <person name="Priest M."/>
            <person name="Russ C."/>
            <person name="Smialowska A."/>
            <person name="Swoboda P."/>
            <person name="Sykes S.M."/>
            <person name="Vaughn M."/>
            <person name="Vengrova S."/>
            <person name="Yoder R."/>
            <person name="Zeng Q."/>
            <person name="Allshire R."/>
            <person name="Baulcombe D."/>
            <person name="Birren B.W."/>
            <person name="Brown W."/>
            <person name="Ekwall K."/>
            <person name="Kellis M."/>
            <person name="Leatherwood J."/>
            <person name="Levin H."/>
            <person name="Margalit H."/>
            <person name="Martienssen R."/>
            <person name="Nieduszynski C.A."/>
            <person name="Spatafora J.W."/>
            <person name="Friedman N."/>
            <person name="Dalgaard J.Z."/>
            <person name="Baumann P."/>
            <person name="Niki H."/>
            <person name="Regev A."/>
            <person name="Nusbaum C."/>
        </authorList>
    </citation>
    <scope>NUCLEOTIDE SEQUENCE [LARGE SCALE GENOMIC DNA]</scope>
    <source>
        <strain evidence="2">OY26 / ATCC MYA-4695 / CBS 11777 / NBRC 106824 / NRRL Y48691</strain>
    </source>
</reference>
<evidence type="ECO:0000313" key="2">
    <source>
        <dbReference type="Proteomes" id="UP000015464"/>
    </source>
</evidence>
<gene>
    <name evidence="1" type="ORF">SPOG_03599</name>
</gene>
<proteinExistence type="predicted"/>
<organism evidence="1 2">
    <name type="scientific">Schizosaccharomyces cryophilus (strain OY26 / ATCC MYA-4695 / CBS 11777 / NBRC 106824 / NRRL Y48691)</name>
    <name type="common">Fission yeast</name>
    <dbReference type="NCBI Taxonomy" id="653667"/>
    <lineage>
        <taxon>Eukaryota</taxon>
        <taxon>Fungi</taxon>
        <taxon>Dikarya</taxon>
        <taxon>Ascomycota</taxon>
        <taxon>Taphrinomycotina</taxon>
        <taxon>Schizosaccharomycetes</taxon>
        <taxon>Schizosaccharomycetales</taxon>
        <taxon>Schizosaccharomycetaceae</taxon>
        <taxon>Schizosaccharomyces</taxon>
    </lineage>
</organism>
<dbReference type="HOGENOM" id="CLU_2185469_0_0_1"/>
<name>S9W549_SCHCR</name>
<dbReference type="RefSeq" id="XP_013021316.1">
    <property type="nucleotide sequence ID" value="XM_013165862.1"/>
</dbReference>
<sequence length="109" mass="12264">MSLHSGNLKCPPSSFLCWQFYLKDTQLYHKNETAFLEKDGALVFKSSGNSPLTGFKTKQVTPIGYEFRYNNSFPVACHVPNTDEVYQIYYGKGNNTNDCVGVVTELVIP</sequence>
<evidence type="ECO:0000313" key="1">
    <source>
        <dbReference type="EMBL" id="EPY53045.1"/>
    </source>
</evidence>
<dbReference type="AlphaFoldDB" id="S9W549"/>
<evidence type="ECO:0008006" key="3">
    <source>
        <dbReference type="Google" id="ProtNLM"/>
    </source>
</evidence>
<dbReference type="PANTHER" id="PTHR39613">
    <property type="entry name" value="ANCHORED CELL WALL PROTEIN, PUTATIVE (AFU_ORTHOLOGUE AFUA_4G08960)-RELATED"/>
    <property type="match status" value="1"/>
</dbReference>
<dbReference type="PANTHER" id="PTHR39613:SF1">
    <property type="entry name" value="ANCHORED CELL WALL PROTEIN, PUTATIVE (AFU_ORTHOLOGUE AFUA_4G08960)-RELATED"/>
    <property type="match status" value="1"/>
</dbReference>
<dbReference type="GeneID" id="25037916"/>